<organism evidence="4">
    <name type="scientific">marine sediment metagenome</name>
    <dbReference type="NCBI Taxonomy" id="412755"/>
    <lineage>
        <taxon>unclassified sequences</taxon>
        <taxon>metagenomes</taxon>
        <taxon>ecological metagenomes</taxon>
    </lineage>
</organism>
<keyword evidence="2" id="KW-0378">Hydrolase</keyword>
<proteinExistence type="predicted"/>
<sequence>MIYDDLDLPLGKIRLRQSGASGGHKGMASIVSVLGSNSFPRIRVGIGRPEVEGIPSTDEDAIVNYVLSNFTPGENEIVKPTISRVAEAIDCFLTQGIEVAMSKFN</sequence>
<protein>
    <recommendedName>
        <fullName evidence="5">Peptidyl-tRNA hydrolase</fullName>
    </recommendedName>
</protein>
<reference evidence="4" key="1">
    <citation type="journal article" date="2014" name="Front. Microbiol.">
        <title>High frequency of phylogenetically diverse reductive dehalogenase-homologous genes in deep subseafloor sedimentary metagenomes.</title>
        <authorList>
            <person name="Kawai M."/>
            <person name="Futagami T."/>
            <person name="Toyoda A."/>
            <person name="Takaki Y."/>
            <person name="Nishi S."/>
            <person name="Hori S."/>
            <person name="Arai W."/>
            <person name="Tsubouchi T."/>
            <person name="Morono Y."/>
            <person name="Uchiyama I."/>
            <person name="Ito T."/>
            <person name="Fujiyama A."/>
            <person name="Inagaki F."/>
            <person name="Takami H."/>
        </authorList>
    </citation>
    <scope>NUCLEOTIDE SEQUENCE</scope>
    <source>
        <strain evidence="4">Expedition CK06-06</strain>
    </source>
</reference>
<dbReference type="GO" id="GO:0000049">
    <property type="term" value="F:tRNA binding"/>
    <property type="evidence" value="ECO:0007669"/>
    <property type="project" value="UniProtKB-KW"/>
</dbReference>
<dbReference type="PANTHER" id="PTHR17224">
    <property type="entry name" value="PEPTIDYL-TRNA HYDROLASE"/>
    <property type="match status" value="1"/>
</dbReference>
<dbReference type="Pfam" id="PF01195">
    <property type="entry name" value="Pept_tRNA_hydro"/>
    <property type="match status" value="1"/>
</dbReference>
<dbReference type="GO" id="GO:0004045">
    <property type="term" value="F:peptidyl-tRNA hydrolase activity"/>
    <property type="evidence" value="ECO:0007669"/>
    <property type="project" value="InterPro"/>
</dbReference>
<gene>
    <name evidence="4" type="ORF">S06H3_29084</name>
</gene>
<accession>X1MLS6</accession>
<evidence type="ECO:0000313" key="4">
    <source>
        <dbReference type="EMBL" id="GAI32263.1"/>
    </source>
</evidence>
<dbReference type="InterPro" id="IPR036416">
    <property type="entry name" value="Pept_tRNA_hydro_sf"/>
</dbReference>
<name>X1MLS6_9ZZZZ</name>
<dbReference type="AlphaFoldDB" id="X1MLS6"/>
<dbReference type="InterPro" id="IPR001328">
    <property type="entry name" value="Pept_tRNA_hydro"/>
</dbReference>
<evidence type="ECO:0000256" key="1">
    <source>
        <dbReference type="ARBA" id="ARBA00022555"/>
    </source>
</evidence>
<evidence type="ECO:0000256" key="3">
    <source>
        <dbReference type="ARBA" id="ARBA00022884"/>
    </source>
</evidence>
<dbReference type="Gene3D" id="3.40.50.1470">
    <property type="entry name" value="Peptidyl-tRNA hydrolase"/>
    <property type="match status" value="1"/>
</dbReference>
<evidence type="ECO:0000256" key="2">
    <source>
        <dbReference type="ARBA" id="ARBA00022801"/>
    </source>
</evidence>
<keyword evidence="3" id="KW-0694">RNA-binding</keyword>
<dbReference type="EMBL" id="BARV01017023">
    <property type="protein sequence ID" value="GAI32263.1"/>
    <property type="molecule type" value="Genomic_DNA"/>
</dbReference>
<comment type="caution">
    <text evidence="4">The sequence shown here is derived from an EMBL/GenBank/DDBJ whole genome shotgun (WGS) entry which is preliminary data.</text>
</comment>
<dbReference type="SUPFAM" id="SSF53178">
    <property type="entry name" value="Peptidyl-tRNA hydrolase-like"/>
    <property type="match status" value="1"/>
</dbReference>
<evidence type="ECO:0008006" key="5">
    <source>
        <dbReference type="Google" id="ProtNLM"/>
    </source>
</evidence>
<dbReference type="PANTHER" id="PTHR17224:SF1">
    <property type="entry name" value="PEPTIDYL-TRNA HYDROLASE"/>
    <property type="match status" value="1"/>
</dbReference>
<keyword evidence="1" id="KW-0820">tRNA-binding</keyword>